<dbReference type="PANTHER" id="PTHR30213:SF1">
    <property type="entry name" value="INNER MEMBRANE PROTEIN YHJD"/>
    <property type="match status" value="1"/>
</dbReference>
<evidence type="ECO:0000256" key="6">
    <source>
        <dbReference type="SAM" id="MobiDB-lite"/>
    </source>
</evidence>
<comment type="subcellular location">
    <subcellularLocation>
        <location evidence="1">Cell membrane</location>
        <topology evidence="1">Multi-pass membrane protein</topology>
    </subcellularLocation>
</comment>
<dbReference type="NCBIfam" id="TIGR00765">
    <property type="entry name" value="yihY_not_rbn"/>
    <property type="match status" value="1"/>
</dbReference>
<dbReference type="AlphaFoldDB" id="A0A9E7BYX3"/>
<evidence type="ECO:0000256" key="2">
    <source>
        <dbReference type="ARBA" id="ARBA00022475"/>
    </source>
</evidence>
<keyword evidence="9" id="KW-1185">Reference proteome</keyword>
<feature type="transmembrane region" description="Helical" evidence="7">
    <location>
        <begin position="216"/>
        <end position="237"/>
    </location>
</feature>
<dbReference type="EMBL" id="CP087164">
    <property type="protein sequence ID" value="UGS34711.1"/>
    <property type="molecule type" value="Genomic_DNA"/>
</dbReference>
<accession>A0A9E7BYX3</accession>
<keyword evidence="5 7" id="KW-0472">Membrane</keyword>
<dbReference type="PANTHER" id="PTHR30213">
    <property type="entry name" value="INNER MEMBRANE PROTEIN YHJD"/>
    <property type="match status" value="1"/>
</dbReference>
<evidence type="ECO:0000256" key="3">
    <source>
        <dbReference type="ARBA" id="ARBA00022692"/>
    </source>
</evidence>
<sequence>MSGRVVRSLDAFQRRHRWAGFPLAVVYKFADDQGGYLAALITYYGFLSLFPLLLLLATILAFALHGDPHLQARLLDSALAQFPVISSQLRENVHANSGSGLALVIGIVGALYGCLGAAQATQNALNRAWAVPRNVRPNPIKSRLRSLLLVLVLGLGVLVTTGLSGLTTGAGALGASVAGGLRVGAILIAALANIALFMLAFRVLTAREIPTRHLRLGAVVAGIGWQIVQLTGTYFVSHALKGTRESYGVFALVLGLLAWIYVLALVTVVAAEINVVAQRRLWPRALLTPFTDDVQLTSADKRSYTAYAESERHKGFQTVDVDFQPEQPSPHDEEETGA</sequence>
<protein>
    <submittedName>
        <fullName evidence="8">Uncharacterized protein</fullName>
    </submittedName>
</protein>
<feature type="transmembrane region" description="Helical" evidence="7">
    <location>
        <begin position="146"/>
        <end position="163"/>
    </location>
</feature>
<dbReference type="KEGG" id="sbae:DSM104329_01093"/>
<reference evidence="8" key="1">
    <citation type="journal article" date="2022" name="Int. J. Syst. Evol. Microbiol.">
        <title>Pseudomonas aegrilactucae sp. nov. and Pseudomonas morbosilactucae sp. nov., pathogens causing bacterial rot of lettuce in Japan.</title>
        <authorList>
            <person name="Sawada H."/>
            <person name="Fujikawa T."/>
            <person name="Satou M."/>
        </authorList>
    </citation>
    <scope>NUCLEOTIDE SEQUENCE</scope>
    <source>
        <strain evidence="8">0166_1</strain>
    </source>
</reference>
<gene>
    <name evidence="8" type="ORF">DSM104329_01093</name>
</gene>
<evidence type="ECO:0000256" key="7">
    <source>
        <dbReference type="SAM" id="Phobius"/>
    </source>
</evidence>
<dbReference type="Pfam" id="PF03631">
    <property type="entry name" value="Virul_fac_BrkB"/>
    <property type="match status" value="1"/>
</dbReference>
<dbReference type="InterPro" id="IPR017039">
    <property type="entry name" value="Virul_fac_BrkB"/>
</dbReference>
<keyword evidence="3 7" id="KW-0812">Transmembrane</keyword>
<dbReference type="GO" id="GO:0005886">
    <property type="term" value="C:plasma membrane"/>
    <property type="evidence" value="ECO:0007669"/>
    <property type="project" value="UniProtKB-SubCell"/>
</dbReference>
<evidence type="ECO:0000256" key="5">
    <source>
        <dbReference type="ARBA" id="ARBA00023136"/>
    </source>
</evidence>
<feature type="transmembrane region" description="Helical" evidence="7">
    <location>
        <begin position="249"/>
        <end position="271"/>
    </location>
</feature>
<name>A0A9E7BYX3_9ACTN</name>
<feature type="transmembrane region" description="Helical" evidence="7">
    <location>
        <begin position="183"/>
        <end position="204"/>
    </location>
</feature>
<evidence type="ECO:0000313" key="9">
    <source>
        <dbReference type="Proteomes" id="UP001162834"/>
    </source>
</evidence>
<evidence type="ECO:0000256" key="4">
    <source>
        <dbReference type="ARBA" id="ARBA00022989"/>
    </source>
</evidence>
<evidence type="ECO:0000313" key="8">
    <source>
        <dbReference type="EMBL" id="UGS34711.1"/>
    </source>
</evidence>
<dbReference type="Proteomes" id="UP001162834">
    <property type="component" value="Chromosome"/>
</dbReference>
<feature type="transmembrane region" description="Helical" evidence="7">
    <location>
        <begin position="41"/>
        <end position="64"/>
    </location>
</feature>
<feature type="region of interest" description="Disordered" evidence="6">
    <location>
        <begin position="308"/>
        <end position="338"/>
    </location>
</feature>
<keyword evidence="4 7" id="KW-1133">Transmembrane helix</keyword>
<evidence type="ECO:0000256" key="1">
    <source>
        <dbReference type="ARBA" id="ARBA00004651"/>
    </source>
</evidence>
<keyword evidence="2" id="KW-1003">Cell membrane</keyword>
<organism evidence="8 9">
    <name type="scientific">Capillimicrobium parvum</name>
    <dbReference type="NCBI Taxonomy" id="2884022"/>
    <lineage>
        <taxon>Bacteria</taxon>
        <taxon>Bacillati</taxon>
        <taxon>Actinomycetota</taxon>
        <taxon>Thermoleophilia</taxon>
        <taxon>Solirubrobacterales</taxon>
        <taxon>Capillimicrobiaceae</taxon>
        <taxon>Capillimicrobium</taxon>
    </lineage>
</organism>
<proteinExistence type="predicted"/>